<accession>A0AAW9WJN3</accession>
<gene>
    <name evidence="1" type="ORF">GNE07_18270</name>
</gene>
<organism evidence="1 2">
    <name type="scientific">Hungatella hathewayi</name>
    <dbReference type="NCBI Taxonomy" id="154046"/>
    <lineage>
        <taxon>Bacteria</taxon>
        <taxon>Bacillati</taxon>
        <taxon>Bacillota</taxon>
        <taxon>Clostridia</taxon>
        <taxon>Lachnospirales</taxon>
        <taxon>Lachnospiraceae</taxon>
        <taxon>Hungatella</taxon>
    </lineage>
</organism>
<dbReference type="RefSeq" id="WP_055652363.1">
    <property type="nucleotide sequence ID" value="NZ_CZAZ01000060.1"/>
</dbReference>
<dbReference type="Proteomes" id="UP000434223">
    <property type="component" value="Unassembled WGS sequence"/>
</dbReference>
<dbReference type="EMBL" id="WNME01000012">
    <property type="protein sequence ID" value="MUB64976.1"/>
    <property type="molecule type" value="Genomic_DNA"/>
</dbReference>
<reference evidence="1 2" key="1">
    <citation type="submission" date="2019-09" db="EMBL/GenBank/DDBJ databases">
        <title>Draft genome sequencing of Hungatella hathewayi 123Y-2.</title>
        <authorList>
            <person name="Lv Q."/>
            <person name="Li S."/>
        </authorList>
    </citation>
    <scope>NUCLEOTIDE SEQUENCE [LARGE SCALE GENOMIC DNA]</scope>
    <source>
        <strain evidence="1 2">123Y-2</strain>
    </source>
</reference>
<proteinExistence type="predicted"/>
<sequence>MKLKRAILRLQIAYCNAMLRGLHGLHKVIDRILKNNPAYNETQRLQAENEYLRMRLAEIRDKVDQMEPPEGFPPVYTHAYHDAKEEVKRIIE</sequence>
<evidence type="ECO:0000313" key="1">
    <source>
        <dbReference type="EMBL" id="MUB64976.1"/>
    </source>
</evidence>
<dbReference type="AlphaFoldDB" id="A0AAW9WJN3"/>
<name>A0AAW9WJN3_9FIRM</name>
<evidence type="ECO:0000313" key="2">
    <source>
        <dbReference type="Proteomes" id="UP000434223"/>
    </source>
</evidence>
<protein>
    <submittedName>
        <fullName evidence="1">Uncharacterized protein</fullName>
    </submittedName>
</protein>
<comment type="caution">
    <text evidence="1">The sequence shown here is derived from an EMBL/GenBank/DDBJ whole genome shotgun (WGS) entry which is preliminary data.</text>
</comment>